<evidence type="ECO:0000256" key="5">
    <source>
        <dbReference type="ARBA" id="ARBA00022989"/>
    </source>
</evidence>
<sequence length="126" mass="13265">MKRVFIRIGIFYIAGVFAAGLIVGSTDPGLLQPPGNITQSNGTVQHTVNASPFVIGMRNAGIKRSVTSVVNAAPACLAKLNTHTGTSIPAVLFTAAFGLLAFMDFKNETFQSVPCAAYWTVVEFGS</sequence>
<keyword evidence="3 7" id="KW-0812">Transmembrane</keyword>
<gene>
    <name evidence="9" type="ORF">M404DRAFT_869069</name>
</gene>
<reference evidence="10" key="2">
    <citation type="submission" date="2015-01" db="EMBL/GenBank/DDBJ databases">
        <title>Evolutionary Origins and Diversification of the Mycorrhizal Mutualists.</title>
        <authorList>
            <consortium name="DOE Joint Genome Institute"/>
            <consortium name="Mycorrhizal Genomics Consortium"/>
            <person name="Kohler A."/>
            <person name="Kuo A."/>
            <person name="Nagy L.G."/>
            <person name="Floudas D."/>
            <person name="Copeland A."/>
            <person name="Barry K.W."/>
            <person name="Cichocki N."/>
            <person name="Veneault-Fourrey C."/>
            <person name="LaButti K."/>
            <person name="Lindquist E.A."/>
            <person name="Lipzen A."/>
            <person name="Lundell T."/>
            <person name="Morin E."/>
            <person name="Murat C."/>
            <person name="Riley R."/>
            <person name="Ohm R."/>
            <person name="Sun H."/>
            <person name="Tunlid A."/>
            <person name="Henrissat B."/>
            <person name="Grigoriev I.V."/>
            <person name="Hibbett D.S."/>
            <person name="Martin F."/>
        </authorList>
    </citation>
    <scope>NUCLEOTIDE SEQUENCE [LARGE SCALE GENOMIC DNA]</scope>
    <source>
        <strain evidence="10">Marx 270</strain>
    </source>
</reference>
<evidence type="ECO:0000256" key="2">
    <source>
        <dbReference type="ARBA" id="ARBA00022448"/>
    </source>
</evidence>
<dbReference type="OrthoDB" id="10062876at2759"/>
<keyword evidence="5 7" id="KW-1133">Transmembrane helix</keyword>
<keyword evidence="2" id="KW-0813">Transport</keyword>
<evidence type="ECO:0000256" key="6">
    <source>
        <dbReference type="ARBA" id="ARBA00023136"/>
    </source>
</evidence>
<organism evidence="9 10">
    <name type="scientific">Pisolithus tinctorius Marx 270</name>
    <dbReference type="NCBI Taxonomy" id="870435"/>
    <lineage>
        <taxon>Eukaryota</taxon>
        <taxon>Fungi</taxon>
        <taxon>Dikarya</taxon>
        <taxon>Basidiomycota</taxon>
        <taxon>Agaricomycotina</taxon>
        <taxon>Agaricomycetes</taxon>
        <taxon>Agaricomycetidae</taxon>
        <taxon>Boletales</taxon>
        <taxon>Sclerodermatineae</taxon>
        <taxon>Pisolithaceae</taxon>
        <taxon>Pisolithus</taxon>
    </lineage>
</organism>
<evidence type="ECO:0000256" key="1">
    <source>
        <dbReference type="ARBA" id="ARBA00004141"/>
    </source>
</evidence>
<evidence type="ECO:0000256" key="4">
    <source>
        <dbReference type="ARBA" id="ARBA00022970"/>
    </source>
</evidence>
<evidence type="ECO:0000313" key="9">
    <source>
        <dbReference type="EMBL" id="KIO10627.1"/>
    </source>
</evidence>
<comment type="subcellular location">
    <subcellularLocation>
        <location evidence="1">Membrane</location>
        <topology evidence="1">Multi-pass membrane protein</topology>
    </subcellularLocation>
</comment>
<dbReference type="HOGENOM" id="CLU_1982486_0_0_1"/>
<accession>A0A0C3KLY7</accession>
<dbReference type="InterPro" id="IPR050524">
    <property type="entry name" value="APC_YAT"/>
</dbReference>
<dbReference type="InterPro" id="IPR004841">
    <property type="entry name" value="AA-permease/SLC12A_dom"/>
</dbReference>
<evidence type="ECO:0000256" key="3">
    <source>
        <dbReference type="ARBA" id="ARBA00022692"/>
    </source>
</evidence>
<dbReference type="Proteomes" id="UP000054217">
    <property type="component" value="Unassembled WGS sequence"/>
</dbReference>
<evidence type="ECO:0000313" key="10">
    <source>
        <dbReference type="Proteomes" id="UP000054217"/>
    </source>
</evidence>
<feature type="transmembrane region" description="Helical" evidence="7">
    <location>
        <begin position="87"/>
        <end position="105"/>
    </location>
</feature>
<dbReference type="GO" id="GO:0015171">
    <property type="term" value="F:amino acid transmembrane transporter activity"/>
    <property type="evidence" value="ECO:0007669"/>
    <property type="project" value="TreeGrafter"/>
</dbReference>
<protein>
    <recommendedName>
        <fullName evidence="8">Amino acid permease/ SLC12A domain-containing protein</fullName>
    </recommendedName>
</protein>
<dbReference type="PANTHER" id="PTHR43341">
    <property type="entry name" value="AMINO ACID PERMEASE"/>
    <property type="match status" value="1"/>
</dbReference>
<dbReference type="AlphaFoldDB" id="A0A0C3KLY7"/>
<proteinExistence type="predicted"/>
<reference evidence="9 10" key="1">
    <citation type="submission" date="2014-04" db="EMBL/GenBank/DDBJ databases">
        <authorList>
            <consortium name="DOE Joint Genome Institute"/>
            <person name="Kuo A."/>
            <person name="Kohler A."/>
            <person name="Costa M.D."/>
            <person name="Nagy L.G."/>
            <person name="Floudas D."/>
            <person name="Copeland A."/>
            <person name="Barry K.W."/>
            <person name="Cichocki N."/>
            <person name="Veneault-Fourrey C."/>
            <person name="LaButti K."/>
            <person name="Lindquist E.A."/>
            <person name="Lipzen A."/>
            <person name="Lundell T."/>
            <person name="Morin E."/>
            <person name="Murat C."/>
            <person name="Sun H."/>
            <person name="Tunlid A."/>
            <person name="Henrissat B."/>
            <person name="Grigoriev I.V."/>
            <person name="Hibbett D.S."/>
            <person name="Martin F."/>
            <person name="Nordberg H.P."/>
            <person name="Cantor M.N."/>
            <person name="Hua S.X."/>
        </authorList>
    </citation>
    <scope>NUCLEOTIDE SEQUENCE [LARGE SCALE GENOMIC DNA]</scope>
    <source>
        <strain evidence="9 10">Marx 270</strain>
    </source>
</reference>
<dbReference type="PANTHER" id="PTHR43341:SF1">
    <property type="entry name" value="GENERAL AMINO-ACID PERMEASE GAP1"/>
    <property type="match status" value="1"/>
</dbReference>
<dbReference type="GO" id="GO:0016020">
    <property type="term" value="C:membrane"/>
    <property type="evidence" value="ECO:0007669"/>
    <property type="project" value="UniProtKB-SubCell"/>
</dbReference>
<evidence type="ECO:0000259" key="8">
    <source>
        <dbReference type="Pfam" id="PF00324"/>
    </source>
</evidence>
<keyword evidence="4" id="KW-0029">Amino-acid transport</keyword>
<feature type="transmembrane region" description="Helical" evidence="7">
    <location>
        <begin position="5"/>
        <end position="24"/>
    </location>
</feature>
<name>A0A0C3KLY7_PISTI</name>
<dbReference type="Pfam" id="PF00324">
    <property type="entry name" value="AA_permease"/>
    <property type="match status" value="1"/>
</dbReference>
<dbReference type="InParanoid" id="A0A0C3KLY7"/>
<dbReference type="STRING" id="870435.A0A0C3KLY7"/>
<keyword evidence="6 7" id="KW-0472">Membrane</keyword>
<evidence type="ECO:0000256" key="7">
    <source>
        <dbReference type="SAM" id="Phobius"/>
    </source>
</evidence>
<keyword evidence="10" id="KW-1185">Reference proteome</keyword>
<dbReference type="EMBL" id="KN831951">
    <property type="protein sequence ID" value="KIO10627.1"/>
    <property type="molecule type" value="Genomic_DNA"/>
</dbReference>
<feature type="domain" description="Amino acid permease/ SLC12A" evidence="8">
    <location>
        <begin position="1"/>
        <end position="63"/>
    </location>
</feature>